<proteinExistence type="predicted"/>
<evidence type="ECO:0000256" key="1">
    <source>
        <dbReference type="SAM" id="MobiDB-lite"/>
    </source>
</evidence>
<dbReference type="EMBL" id="LR796189">
    <property type="protein sequence ID" value="CAB4124991.1"/>
    <property type="molecule type" value="Genomic_DNA"/>
</dbReference>
<organism evidence="2">
    <name type="scientific">uncultured Caudovirales phage</name>
    <dbReference type="NCBI Taxonomy" id="2100421"/>
    <lineage>
        <taxon>Viruses</taxon>
        <taxon>Duplodnaviria</taxon>
        <taxon>Heunggongvirae</taxon>
        <taxon>Uroviricota</taxon>
        <taxon>Caudoviricetes</taxon>
        <taxon>Peduoviridae</taxon>
        <taxon>Maltschvirus</taxon>
        <taxon>Maltschvirus maltsch</taxon>
    </lineage>
</organism>
<accession>A0A6J5KST7</accession>
<gene>
    <name evidence="2" type="ORF">UFOVP53_47</name>
</gene>
<feature type="region of interest" description="Disordered" evidence="1">
    <location>
        <begin position="432"/>
        <end position="453"/>
    </location>
</feature>
<protein>
    <submittedName>
        <fullName evidence="2">Uncharacterized protein</fullName>
    </submittedName>
</protein>
<sequence length="508" mass="56028">MKNKALKIDMCAGSELKDTQGETLSIEGADISELQAGRGRLNDDHGKGFFNSLGKITDAKKIFKAEDCDNERHKYYWDKIKAPYIYVAGELYNNEDHPNAKAAAAILRNIHREDVPLKLKASVEGGVMARGISDPTRLAQTKIHSVALTFTPANTATLVEPLNLDKSAQDWAADQQLIKSVMHLAETNIPSFRHIERHASANTILDNISKIKHLAKSLGVDIHVSESTPEVIMKQAAAYKIEQNIKKINELVKAIDPKTGLAVRPGLPDTTRDARKEQEQANRNIRLDTYQQNIGQAKIEAQGGPNIPIRSTATLQPKVETVPLKTGEQFKQGIATKLAATKAVRDANQSAHTLNFDEHVDKASLDPGHLDKLRTSLVSLNIHPDKINQVIGKISGAVNAAKVIKHQHLKDNLIKSMTAGFGGAGSPMDLTGGGALQSESLEPKKKSKKKSQLNKSYFKVEELNPHGKTGMQYITCDNCGDEQVYMKHQVKCRKCHRNFNFDKLKDLI</sequence>
<evidence type="ECO:0000313" key="2">
    <source>
        <dbReference type="EMBL" id="CAB4124991.1"/>
    </source>
</evidence>
<name>A0A6J5KST7_9CAUD</name>
<reference evidence="2" key="1">
    <citation type="submission" date="2020-04" db="EMBL/GenBank/DDBJ databases">
        <authorList>
            <person name="Chiriac C."/>
            <person name="Salcher M."/>
            <person name="Ghai R."/>
            <person name="Kavagutti S V."/>
        </authorList>
    </citation>
    <scope>NUCLEOTIDE SEQUENCE</scope>
</reference>